<comment type="similarity">
    <text evidence="2 11">Belongs to the sodium:solute symporter (SSF) (TC 2.A.21) family.</text>
</comment>
<gene>
    <name evidence="13" type="ORF">XAT740_LOCUS63898</name>
</gene>
<dbReference type="Pfam" id="PF00474">
    <property type="entry name" value="SSF"/>
    <property type="match status" value="1"/>
</dbReference>
<keyword evidence="7" id="KW-0915">Sodium</keyword>
<keyword evidence="14" id="KW-1185">Reference proteome</keyword>
<comment type="caution">
    <text evidence="13">The sequence shown here is derived from an EMBL/GenBank/DDBJ whole genome shotgun (WGS) entry which is preliminary data.</text>
</comment>
<comment type="subcellular location">
    <subcellularLocation>
        <location evidence="1">Cell membrane</location>
        <topology evidence="1">Multi-pass membrane protein</topology>
    </subcellularLocation>
</comment>
<evidence type="ECO:0000256" key="7">
    <source>
        <dbReference type="ARBA" id="ARBA00023053"/>
    </source>
</evidence>
<dbReference type="PANTHER" id="PTHR42985">
    <property type="entry name" value="SODIUM-COUPLED MONOCARBOXYLATE TRANSPORTER"/>
    <property type="match status" value="1"/>
</dbReference>
<feature type="transmembrane region" description="Helical" evidence="12">
    <location>
        <begin position="73"/>
        <end position="93"/>
    </location>
</feature>
<keyword evidence="5 12" id="KW-0812">Transmembrane</keyword>
<evidence type="ECO:0000256" key="10">
    <source>
        <dbReference type="ARBA" id="ARBA00023201"/>
    </source>
</evidence>
<reference evidence="13" key="1">
    <citation type="submission" date="2021-02" db="EMBL/GenBank/DDBJ databases">
        <authorList>
            <person name="Nowell W R."/>
        </authorList>
    </citation>
    <scope>NUCLEOTIDE SEQUENCE</scope>
</reference>
<evidence type="ECO:0000313" key="13">
    <source>
        <dbReference type="EMBL" id="CAF1690790.1"/>
    </source>
</evidence>
<feature type="transmembrane region" description="Helical" evidence="12">
    <location>
        <begin position="41"/>
        <end position="61"/>
    </location>
</feature>
<evidence type="ECO:0000256" key="8">
    <source>
        <dbReference type="ARBA" id="ARBA00023065"/>
    </source>
</evidence>
<dbReference type="GO" id="GO:0006814">
    <property type="term" value="P:sodium ion transport"/>
    <property type="evidence" value="ECO:0007669"/>
    <property type="project" value="UniProtKB-KW"/>
</dbReference>
<evidence type="ECO:0000256" key="4">
    <source>
        <dbReference type="ARBA" id="ARBA00022475"/>
    </source>
</evidence>
<feature type="non-terminal residue" evidence="13">
    <location>
        <position position="1"/>
    </location>
</feature>
<dbReference type="Gene3D" id="1.20.1730.10">
    <property type="entry name" value="Sodium/glucose cotransporter"/>
    <property type="match status" value="1"/>
</dbReference>
<dbReference type="InterPro" id="IPR001734">
    <property type="entry name" value="Na/solute_symporter"/>
</dbReference>
<evidence type="ECO:0000256" key="2">
    <source>
        <dbReference type="ARBA" id="ARBA00006434"/>
    </source>
</evidence>
<keyword evidence="10" id="KW-0739">Sodium transport</keyword>
<feature type="transmembrane region" description="Helical" evidence="12">
    <location>
        <begin position="130"/>
        <end position="147"/>
    </location>
</feature>
<dbReference type="GO" id="GO:0015293">
    <property type="term" value="F:symporter activity"/>
    <property type="evidence" value="ECO:0007669"/>
    <property type="project" value="TreeGrafter"/>
</dbReference>
<evidence type="ECO:0000313" key="14">
    <source>
        <dbReference type="Proteomes" id="UP000663828"/>
    </source>
</evidence>
<evidence type="ECO:0000256" key="3">
    <source>
        <dbReference type="ARBA" id="ARBA00022448"/>
    </source>
</evidence>
<dbReference type="GO" id="GO:0005886">
    <property type="term" value="C:plasma membrane"/>
    <property type="evidence" value="ECO:0007669"/>
    <property type="project" value="UniProtKB-SubCell"/>
</dbReference>
<protein>
    <submittedName>
        <fullName evidence="13">Uncharacterized protein</fullName>
    </submittedName>
</protein>
<keyword evidence="3" id="KW-0813">Transport</keyword>
<dbReference type="PANTHER" id="PTHR42985:SF40">
    <property type="entry name" value="LD47995P-RELATED"/>
    <property type="match status" value="1"/>
</dbReference>
<dbReference type="EMBL" id="CAJNOR010020750">
    <property type="protein sequence ID" value="CAF1690790.1"/>
    <property type="molecule type" value="Genomic_DNA"/>
</dbReference>
<evidence type="ECO:0000256" key="5">
    <source>
        <dbReference type="ARBA" id="ARBA00022692"/>
    </source>
</evidence>
<feature type="non-terminal residue" evidence="13">
    <location>
        <position position="148"/>
    </location>
</feature>
<evidence type="ECO:0000256" key="11">
    <source>
        <dbReference type="RuleBase" id="RU362091"/>
    </source>
</evidence>
<name>A0A816HXE8_ADIRI</name>
<keyword evidence="6 12" id="KW-1133">Transmembrane helix</keyword>
<feature type="transmembrane region" description="Helical" evidence="12">
    <location>
        <begin position="99"/>
        <end position="123"/>
    </location>
</feature>
<dbReference type="InterPro" id="IPR051163">
    <property type="entry name" value="Sodium:Solute_Symporter_SSF"/>
</dbReference>
<dbReference type="PROSITE" id="PS50283">
    <property type="entry name" value="NA_SOLUT_SYMP_3"/>
    <property type="match status" value="1"/>
</dbReference>
<dbReference type="InterPro" id="IPR038377">
    <property type="entry name" value="Na/Glc_symporter_sf"/>
</dbReference>
<accession>A0A816HXE8</accession>
<keyword evidence="8" id="KW-0406">Ion transport</keyword>
<sequence length="148" mass="16121">MGLVLYAYYNTCDPFTAGRIKNIDQSLPYFIMETLGDKKGVPGLFLACVFSGTLSTISSGLNNKKLDKKQQGYLSQWASIIVGVIIVLLTYVISYLGPIVNAGVSLTNALCGPIMGVFFLGLFVPRANRIGAIVGFFISLILQLWIFI</sequence>
<keyword evidence="4" id="KW-1003">Cell membrane</keyword>
<keyword evidence="9 12" id="KW-0472">Membrane</keyword>
<proteinExistence type="inferred from homology"/>
<evidence type="ECO:0000256" key="9">
    <source>
        <dbReference type="ARBA" id="ARBA00023136"/>
    </source>
</evidence>
<dbReference type="Proteomes" id="UP000663828">
    <property type="component" value="Unassembled WGS sequence"/>
</dbReference>
<evidence type="ECO:0000256" key="12">
    <source>
        <dbReference type="SAM" id="Phobius"/>
    </source>
</evidence>
<evidence type="ECO:0000256" key="1">
    <source>
        <dbReference type="ARBA" id="ARBA00004651"/>
    </source>
</evidence>
<organism evidence="13 14">
    <name type="scientific">Adineta ricciae</name>
    <name type="common">Rotifer</name>
    <dbReference type="NCBI Taxonomy" id="249248"/>
    <lineage>
        <taxon>Eukaryota</taxon>
        <taxon>Metazoa</taxon>
        <taxon>Spiralia</taxon>
        <taxon>Gnathifera</taxon>
        <taxon>Rotifera</taxon>
        <taxon>Eurotatoria</taxon>
        <taxon>Bdelloidea</taxon>
        <taxon>Adinetida</taxon>
        <taxon>Adinetidae</taxon>
        <taxon>Adineta</taxon>
    </lineage>
</organism>
<evidence type="ECO:0000256" key="6">
    <source>
        <dbReference type="ARBA" id="ARBA00022989"/>
    </source>
</evidence>
<dbReference type="AlphaFoldDB" id="A0A816HXE8"/>